<organism evidence="8">
    <name type="scientific">uncultured gamma proteobacterium HF0010_21A16</name>
    <dbReference type="NCBI Taxonomy" id="723563"/>
    <lineage>
        <taxon>Bacteria</taxon>
        <taxon>Pseudomonadati</taxon>
        <taxon>Pseudomonadota</taxon>
        <taxon>Gammaproteobacteria</taxon>
        <taxon>environmental samples</taxon>
    </lineage>
</organism>
<keyword evidence="2 5" id="KW-0028">Amino-acid biosynthesis</keyword>
<evidence type="ECO:0000313" key="8">
    <source>
        <dbReference type="EMBL" id="ADI21412.1"/>
    </source>
</evidence>
<evidence type="ECO:0000256" key="4">
    <source>
        <dbReference type="ARBA" id="ARBA00023002"/>
    </source>
</evidence>
<comment type="function">
    <text evidence="5">Catalyzes the NADPH-dependent reduction of N-acetyl-5-glutamyl phosphate to yield N-acetyl-L-glutamate 5-semialdehyde.</text>
</comment>
<dbReference type="Gene3D" id="3.40.50.720">
    <property type="entry name" value="NAD(P)-binding Rossmann-like Domain"/>
    <property type="match status" value="1"/>
</dbReference>
<dbReference type="EC" id="1.2.1.38" evidence="5"/>
<evidence type="ECO:0000259" key="7">
    <source>
        <dbReference type="SMART" id="SM00859"/>
    </source>
</evidence>
<dbReference type="Gene3D" id="3.30.360.10">
    <property type="entry name" value="Dihydrodipicolinate Reductase, domain 2"/>
    <property type="match status" value="1"/>
</dbReference>
<dbReference type="Pfam" id="PF01118">
    <property type="entry name" value="Semialdhyde_dh"/>
    <property type="match status" value="1"/>
</dbReference>
<dbReference type="EMBL" id="GU567953">
    <property type="protein sequence ID" value="ADI21412.1"/>
    <property type="molecule type" value="Genomic_DNA"/>
</dbReference>
<dbReference type="UniPathway" id="UPA00068">
    <property type="reaction ID" value="UER00108"/>
</dbReference>
<protein>
    <recommendedName>
        <fullName evidence="5">N-acetyl-gamma-glutamyl-phosphate reductase</fullName>
        <shortName evidence="5">AGPR</shortName>
        <ecNumber evidence="5">1.2.1.38</ecNumber>
    </recommendedName>
    <alternativeName>
        <fullName evidence="5">N-acetyl-glutamate semialdehyde dehydrogenase</fullName>
        <shortName evidence="5">NAGSA dehydrogenase</shortName>
    </alternativeName>
</protein>
<dbReference type="PANTHER" id="PTHR32338">
    <property type="entry name" value="N-ACETYL-GAMMA-GLUTAMYL-PHOSPHATE REDUCTASE, CHLOROPLASTIC-RELATED-RELATED"/>
    <property type="match status" value="1"/>
</dbReference>
<dbReference type="InterPro" id="IPR000706">
    <property type="entry name" value="AGPR_type-1"/>
</dbReference>
<dbReference type="SMART" id="SM00859">
    <property type="entry name" value="Semialdhyde_dh"/>
    <property type="match status" value="1"/>
</dbReference>
<evidence type="ECO:0000256" key="5">
    <source>
        <dbReference type="HAMAP-Rule" id="MF_00150"/>
    </source>
</evidence>
<keyword evidence="1 5" id="KW-0055">Arginine biosynthesis</keyword>
<comment type="catalytic activity">
    <reaction evidence="5">
        <text>N-acetyl-L-glutamate 5-semialdehyde + phosphate + NADP(+) = N-acetyl-L-glutamyl 5-phosphate + NADPH + H(+)</text>
        <dbReference type="Rhea" id="RHEA:21588"/>
        <dbReference type="ChEBI" id="CHEBI:15378"/>
        <dbReference type="ChEBI" id="CHEBI:29123"/>
        <dbReference type="ChEBI" id="CHEBI:43474"/>
        <dbReference type="ChEBI" id="CHEBI:57783"/>
        <dbReference type="ChEBI" id="CHEBI:57936"/>
        <dbReference type="ChEBI" id="CHEBI:58349"/>
        <dbReference type="EC" id="1.2.1.38"/>
    </reaction>
</comment>
<dbReference type="GO" id="GO:0003942">
    <property type="term" value="F:N-acetyl-gamma-glutamyl-phosphate reductase activity"/>
    <property type="evidence" value="ECO:0007669"/>
    <property type="project" value="UniProtKB-UniRule"/>
</dbReference>
<keyword evidence="3 5" id="KW-0521">NADP</keyword>
<gene>
    <name evidence="5" type="primary">argC</name>
</gene>
<dbReference type="NCBIfam" id="TIGR01850">
    <property type="entry name" value="argC"/>
    <property type="match status" value="1"/>
</dbReference>
<name>E7C1T8_9GAMM</name>
<dbReference type="InterPro" id="IPR058924">
    <property type="entry name" value="AGPR_dimerisation_dom"/>
</dbReference>
<dbReference type="HAMAP" id="MF_00150">
    <property type="entry name" value="ArgC_type1"/>
    <property type="match status" value="1"/>
</dbReference>
<accession>E7C1T8</accession>
<reference evidence="8" key="1">
    <citation type="submission" date="2010-01" db="EMBL/GenBank/DDBJ databases">
        <title>Genome fragments of uncultured bacteria from the North Pacific subtropical Gyre.</title>
        <authorList>
            <person name="Pham V.D."/>
            <person name="Delong E.F."/>
        </authorList>
    </citation>
    <scope>NUCLEOTIDE SEQUENCE</scope>
</reference>
<dbReference type="SUPFAM" id="SSF55347">
    <property type="entry name" value="Glyceraldehyde-3-phosphate dehydrogenase-like, C-terminal domain"/>
    <property type="match status" value="1"/>
</dbReference>
<dbReference type="InterPro" id="IPR023013">
    <property type="entry name" value="AGPR_AS"/>
</dbReference>
<comment type="pathway">
    <text evidence="5">Amino-acid biosynthesis; L-arginine biosynthesis; N(2)-acetyl-L-ornithine from L-glutamate: step 3/4.</text>
</comment>
<dbReference type="PANTHER" id="PTHR32338:SF10">
    <property type="entry name" value="N-ACETYL-GAMMA-GLUTAMYL-PHOSPHATE REDUCTASE, CHLOROPLASTIC-RELATED"/>
    <property type="match status" value="1"/>
</dbReference>
<dbReference type="InterPro" id="IPR050085">
    <property type="entry name" value="AGPR"/>
</dbReference>
<dbReference type="Pfam" id="PF22698">
    <property type="entry name" value="Semialdhyde_dhC_1"/>
    <property type="match status" value="1"/>
</dbReference>
<dbReference type="PROSITE" id="PS01224">
    <property type="entry name" value="ARGC"/>
    <property type="match status" value="1"/>
</dbReference>
<comment type="similarity">
    <text evidence="5">Belongs to the NAGSA dehydrogenase family. Type 1 subfamily.</text>
</comment>
<dbReference type="InterPro" id="IPR000534">
    <property type="entry name" value="Semialdehyde_DH_NAD-bd"/>
</dbReference>
<evidence type="ECO:0000256" key="3">
    <source>
        <dbReference type="ARBA" id="ARBA00022857"/>
    </source>
</evidence>
<sequence length="336" mass="37945">MDKKNVGIVGATGYVGEELLSILDNHEKVNVSFASSHNNQGKTLFEITKKFSNIENLVLDSVENIKNYELDLVFFATKHNFSMNYVPFLIERGIKVIDLSADFRFNDENIWEKTYGDKHFAPELLEKSVYGLPEINAEKIKKSDLVAVPGCYPTASLLGILPLLDYVKPNSKIILDVKSGISGAGRNSVEKSLENDLKNNFKAYSPEFHRHQPEIKSFLASIKGTDNKIVFTPHLLPLFRGEYITAYLEVENFNEDLNNCYENYYNESKFVRILKKGTIPELSKVQNTNFCDIGVFINENTVVVHSAIDNLIKGAAGQAIQCLNLMIGEKEEYILE</sequence>
<keyword evidence="4 5" id="KW-0560">Oxidoreductase</keyword>
<evidence type="ECO:0000256" key="6">
    <source>
        <dbReference type="PROSITE-ProRule" id="PRU10010"/>
    </source>
</evidence>
<dbReference type="InterPro" id="IPR036291">
    <property type="entry name" value="NAD(P)-bd_dom_sf"/>
</dbReference>
<dbReference type="CDD" id="cd17895">
    <property type="entry name" value="AGPR_1_N"/>
    <property type="match status" value="1"/>
</dbReference>
<proteinExistence type="inferred from homology"/>
<evidence type="ECO:0000256" key="2">
    <source>
        <dbReference type="ARBA" id="ARBA00022605"/>
    </source>
</evidence>
<dbReference type="GO" id="GO:0070401">
    <property type="term" value="F:NADP+ binding"/>
    <property type="evidence" value="ECO:0007669"/>
    <property type="project" value="InterPro"/>
</dbReference>
<feature type="domain" description="Semialdehyde dehydrogenase NAD-binding" evidence="7">
    <location>
        <begin position="5"/>
        <end position="143"/>
    </location>
</feature>
<evidence type="ECO:0000256" key="1">
    <source>
        <dbReference type="ARBA" id="ARBA00022571"/>
    </source>
</evidence>
<dbReference type="AlphaFoldDB" id="E7C1T8"/>
<feature type="active site" evidence="5 6">
    <location>
        <position position="151"/>
    </location>
</feature>
<dbReference type="GO" id="GO:0005737">
    <property type="term" value="C:cytoplasm"/>
    <property type="evidence" value="ECO:0007669"/>
    <property type="project" value="UniProtKB-SubCell"/>
</dbReference>
<comment type="subcellular location">
    <subcellularLocation>
        <location evidence="5">Cytoplasm</location>
    </subcellularLocation>
</comment>
<dbReference type="SUPFAM" id="SSF51735">
    <property type="entry name" value="NAD(P)-binding Rossmann-fold domains"/>
    <property type="match status" value="1"/>
</dbReference>
<dbReference type="GO" id="GO:0051287">
    <property type="term" value="F:NAD binding"/>
    <property type="evidence" value="ECO:0007669"/>
    <property type="project" value="InterPro"/>
</dbReference>
<dbReference type="GO" id="GO:0006526">
    <property type="term" value="P:L-arginine biosynthetic process"/>
    <property type="evidence" value="ECO:0007669"/>
    <property type="project" value="UniProtKB-UniRule"/>
</dbReference>
<keyword evidence="5" id="KW-0963">Cytoplasm</keyword>
<dbReference type="CDD" id="cd23934">
    <property type="entry name" value="AGPR_1_C"/>
    <property type="match status" value="1"/>
</dbReference>